<evidence type="ECO:0000313" key="1">
    <source>
        <dbReference type="EMBL" id="MDQ0479088.1"/>
    </source>
</evidence>
<accession>A0ABU0JPS3</accession>
<reference evidence="1 2" key="1">
    <citation type="submission" date="2023-07" db="EMBL/GenBank/DDBJ databases">
        <title>Genomic Encyclopedia of Type Strains, Phase IV (KMG-IV): sequencing the most valuable type-strain genomes for metagenomic binning, comparative biology and taxonomic classification.</title>
        <authorList>
            <person name="Goeker M."/>
        </authorList>
    </citation>
    <scope>NUCLEOTIDE SEQUENCE [LARGE SCALE GENOMIC DNA]</scope>
    <source>
        <strain evidence="1 2">DSM 1400</strain>
    </source>
</reference>
<dbReference type="InterPro" id="IPR027417">
    <property type="entry name" value="P-loop_NTPase"/>
</dbReference>
<dbReference type="SUPFAM" id="SSF52540">
    <property type="entry name" value="P-loop containing nucleoside triphosphate hydrolases"/>
    <property type="match status" value="1"/>
</dbReference>
<evidence type="ECO:0000313" key="2">
    <source>
        <dbReference type="Proteomes" id="UP001224418"/>
    </source>
</evidence>
<comment type="caution">
    <text evidence="1">The sequence shown here is derived from an EMBL/GenBank/DDBJ whole genome shotgun (WGS) entry which is preliminary data.</text>
</comment>
<sequence length="284" mass="32221">MNNQIIAIWGNPFSGKTSLSIKIAEKLSLKKKNVIVVFSDIISPTIMTVLPYIKTENKSLGRILSAPEINQEEIMAQCIVLEKNPHISLLGYLQGENIFTYAQYSKERAVDFLILLRHIADYVIIDCSSLFAYNTLSAVALEMSDSVIRLCSSNLKAVAYFNSYLPLLEDRKFNVDKHIKVLSKVKISEPREQIKEIYRGVKYELPYTEEIEKQLLTAELFNKLKDKSSFEYSNTLNDLVSVILEESVGIKSNKVKNSIAEINPKYKNTSLFRKAFIFGKGGSK</sequence>
<name>A0ABU0JPS3_HATLI</name>
<organism evidence="1 2">
    <name type="scientific">Hathewaya limosa</name>
    <name type="common">Clostridium limosum</name>
    <dbReference type="NCBI Taxonomy" id="1536"/>
    <lineage>
        <taxon>Bacteria</taxon>
        <taxon>Bacillati</taxon>
        <taxon>Bacillota</taxon>
        <taxon>Clostridia</taxon>
        <taxon>Eubacteriales</taxon>
        <taxon>Clostridiaceae</taxon>
        <taxon>Hathewaya</taxon>
    </lineage>
</organism>
<dbReference type="Gene3D" id="3.40.50.300">
    <property type="entry name" value="P-loop containing nucleotide triphosphate hydrolases"/>
    <property type="match status" value="1"/>
</dbReference>
<dbReference type="Proteomes" id="UP001224418">
    <property type="component" value="Unassembled WGS sequence"/>
</dbReference>
<dbReference type="RefSeq" id="WP_307355199.1">
    <property type="nucleotide sequence ID" value="NZ_BAAACJ010000009.1"/>
</dbReference>
<keyword evidence="2" id="KW-1185">Reference proteome</keyword>
<dbReference type="EMBL" id="JAUSWN010000005">
    <property type="protein sequence ID" value="MDQ0479088.1"/>
    <property type="molecule type" value="Genomic_DNA"/>
</dbReference>
<protein>
    <submittedName>
        <fullName evidence="1">MinD-like ATPase involved in chromosome partitioning or flagellar assembly</fullName>
    </submittedName>
</protein>
<proteinExistence type="predicted"/>
<gene>
    <name evidence="1" type="ORF">QOZ93_000817</name>
</gene>